<dbReference type="PANTHER" id="PTHR19328:SF13">
    <property type="entry name" value="HIPL1 PROTEIN"/>
    <property type="match status" value="1"/>
</dbReference>
<sequence length="356" mass="39782">MRIHLLRITLLVLLVTGCKANGKEQIVEEAEQPNNEIAVEIIAENLKAPWAIEKHKDTFYITERTGSIVKIEADSMSRQNVKLEQTLSTAAEAGLLGFVLAPDFSNSNVAFAYYTYEKVDKQLNRVVLLQLDDEVWNERKTLIDGIPSGIYHHGGRLKIGPDNKLYVTAGDASNPELAQNKENLAGKILRMNLDGSIPDDNPFKNSYVYSYGHRNPQGLVWSTEGVMYATEHGQSANDEVNEIKAGENYGWPIIEGMKKQDNMMPPLFTSGKGSTWAPSGMAYDHDVLYVAALRGTALLAFNLKTDEVHEIVNDVGRIRDVWIEEDTLHFITNNTDGRGQPVTGDDRLYRMELIGE</sequence>
<dbReference type="InterPro" id="IPR011042">
    <property type="entry name" value="6-blade_b-propeller_TolB-like"/>
</dbReference>
<dbReference type="EMBL" id="JAKZFC010000009">
    <property type="protein sequence ID" value="MCH7323763.1"/>
    <property type="molecule type" value="Genomic_DNA"/>
</dbReference>
<gene>
    <name evidence="3" type="ORF">LZ480_17970</name>
</gene>
<evidence type="ECO:0000256" key="1">
    <source>
        <dbReference type="SAM" id="SignalP"/>
    </source>
</evidence>
<keyword evidence="4" id="KW-1185">Reference proteome</keyword>
<dbReference type="RefSeq" id="WP_241370921.1">
    <property type="nucleotide sequence ID" value="NZ_JAKZFC010000009.1"/>
</dbReference>
<dbReference type="Gene3D" id="2.120.10.30">
    <property type="entry name" value="TolB, C-terminal domain"/>
    <property type="match status" value="1"/>
</dbReference>
<keyword evidence="1" id="KW-0732">Signal</keyword>
<dbReference type="InterPro" id="IPR012938">
    <property type="entry name" value="Glc/Sorbosone_DH"/>
</dbReference>
<organism evidence="3 4">
    <name type="scientific">Solibacillus palustris</name>
    <dbReference type="NCBI Taxonomy" id="2908203"/>
    <lineage>
        <taxon>Bacteria</taxon>
        <taxon>Bacillati</taxon>
        <taxon>Bacillota</taxon>
        <taxon>Bacilli</taxon>
        <taxon>Bacillales</taxon>
        <taxon>Caryophanaceae</taxon>
        <taxon>Solibacillus</taxon>
    </lineage>
</organism>
<protein>
    <submittedName>
        <fullName evidence="3">Sorbosone dehydrogenase family protein</fullName>
    </submittedName>
</protein>
<dbReference type="SUPFAM" id="SSF50952">
    <property type="entry name" value="Soluble quinoprotein glucose dehydrogenase"/>
    <property type="match status" value="1"/>
</dbReference>
<name>A0ABS9UHE5_9BACL</name>
<comment type="caution">
    <text evidence="3">The sequence shown here is derived from an EMBL/GenBank/DDBJ whole genome shotgun (WGS) entry which is preliminary data.</text>
</comment>
<dbReference type="Proteomes" id="UP001316087">
    <property type="component" value="Unassembled WGS sequence"/>
</dbReference>
<dbReference type="PROSITE" id="PS51257">
    <property type="entry name" value="PROKAR_LIPOPROTEIN"/>
    <property type="match status" value="1"/>
</dbReference>
<feature type="domain" description="Glucose/Sorbosone dehydrogenase" evidence="2">
    <location>
        <begin position="46"/>
        <end position="338"/>
    </location>
</feature>
<accession>A0ABS9UHE5</accession>
<proteinExistence type="predicted"/>
<evidence type="ECO:0000259" key="2">
    <source>
        <dbReference type="Pfam" id="PF07995"/>
    </source>
</evidence>
<feature type="signal peptide" evidence="1">
    <location>
        <begin position="1"/>
        <end position="20"/>
    </location>
</feature>
<feature type="chain" id="PRO_5045719796" evidence="1">
    <location>
        <begin position="21"/>
        <end position="356"/>
    </location>
</feature>
<evidence type="ECO:0000313" key="3">
    <source>
        <dbReference type="EMBL" id="MCH7323763.1"/>
    </source>
</evidence>
<dbReference type="InterPro" id="IPR011041">
    <property type="entry name" value="Quinoprot_gluc/sorb_DH_b-prop"/>
</dbReference>
<evidence type="ECO:0000313" key="4">
    <source>
        <dbReference type="Proteomes" id="UP001316087"/>
    </source>
</evidence>
<dbReference type="PANTHER" id="PTHR19328">
    <property type="entry name" value="HEDGEHOG-INTERACTING PROTEIN"/>
    <property type="match status" value="1"/>
</dbReference>
<reference evidence="3 4" key="1">
    <citation type="submission" date="2022-03" db="EMBL/GenBank/DDBJ databases">
        <authorList>
            <person name="Jo J.-H."/>
            <person name="Im W.-T."/>
        </authorList>
    </citation>
    <scope>NUCLEOTIDE SEQUENCE [LARGE SCALE GENOMIC DNA]</scope>
    <source>
        <strain evidence="3 4">MA9</strain>
    </source>
</reference>
<dbReference type="Pfam" id="PF07995">
    <property type="entry name" value="GSDH"/>
    <property type="match status" value="1"/>
</dbReference>